<sequence length="101" mass="11393">MTLGGAEIWFWSHGQEWESRGGLVGKVRTGSALMALVIDTNTKYTSPRRDAAPPGLISFLLTRGDEDVGEKDKENKDRSLNNSKWNNIKKRTKSDCLKRQQ</sequence>
<evidence type="ECO:0000313" key="2">
    <source>
        <dbReference type="EMBL" id="OPJ83441.1"/>
    </source>
</evidence>
<gene>
    <name evidence="2" type="ORF">AV530_006333</name>
</gene>
<evidence type="ECO:0000313" key="3">
    <source>
        <dbReference type="Proteomes" id="UP000190648"/>
    </source>
</evidence>
<keyword evidence="3" id="KW-1185">Reference proteome</keyword>
<protein>
    <submittedName>
        <fullName evidence="2">Uncharacterized protein</fullName>
    </submittedName>
</protein>
<evidence type="ECO:0000256" key="1">
    <source>
        <dbReference type="SAM" id="MobiDB-lite"/>
    </source>
</evidence>
<accession>A0A1V4KGC5</accession>
<comment type="caution">
    <text evidence="2">The sequence shown here is derived from an EMBL/GenBank/DDBJ whole genome shotgun (WGS) entry which is preliminary data.</text>
</comment>
<feature type="region of interest" description="Disordered" evidence="1">
    <location>
        <begin position="67"/>
        <end position="101"/>
    </location>
</feature>
<feature type="compositionally biased region" description="Basic and acidic residues" evidence="1">
    <location>
        <begin position="67"/>
        <end position="79"/>
    </location>
</feature>
<organism evidence="2 3">
    <name type="scientific">Patagioenas fasciata monilis</name>
    <dbReference type="NCBI Taxonomy" id="372326"/>
    <lineage>
        <taxon>Eukaryota</taxon>
        <taxon>Metazoa</taxon>
        <taxon>Chordata</taxon>
        <taxon>Craniata</taxon>
        <taxon>Vertebrata</taxon>
        <taxon>Euteleostomi</taxon>
        <taxon>Archelosauria</taxon>
        <taxon>Archosauria</taxon>
        <taxon>Dinosauria</taxon>
        <taxon>Saurischia</taxon>
        <taxon>Theropoda</taxon>
        <taxon>Coelurosauria</taxon>
        <taxon>Aves</taxon>
        <taxon>Neognathae</taxon>
        <taxon>Neoaves</taxon>
        <taxon>Columbimorphae</taxon>
        <taxon>Columbiformes</taxon>
        <taxon>Columbidae</taxon>
        <taxon>Patagioenas</taxon>
    </lineage>
</organism>
<name>A0A1V4KGC5_PATFA</name>
<dbReference type="Proteomes" id="UP000190648">
    <property type="component" value="Unassembled WGS sequence"/>
</dbReference>
<dbReference type="AlphaFoldDB" id="A0A1V4KGC5"/>
<proteinExistence type="predicted"/>
<reference evidence="2 3" key="1">
    <citation type="submission" date="2016-02" db="EMBL/GenBank/DDBJ databases">
        <title>Band-tailed pigeon sequencing and assembly.</title>
        <authorList>
            <person name="Soares A.E."/>
            <person name="Novak B.J."/>
            <person name="Rice E.S."/>
            <person name="O'Connell B."/>
            <person name="Chang D."/>
            <person name="Weber S."/>
            <person name="Shapiro B."/>
        </authorList>
    </citation>
    <scope>NUCLEOTIDE SEQUENCE [LARGE SCALE GENOMIC DNA]</scope>
    <source>
        <strain evidence="2">BTP2013</strain>
        <tissue evidence="2">Blood</tissue>
    </source>
</reference>
<dbReference type="EMBL" id="LSYS01003169">
    <property type="protein sequence ID" value="OPJ83441.1"/>
    <property type="molecule type" value="Genomic_DNA"/>
</dbReference>